<dbReference type="Pfam" id="PF01636">
    <property type="entry name" value="APH"/>
    <property type="match status" value="1"/>
</dbReference>
<dbReference type="PANTHER" id="PTHR34273">
    <property type="entry name" value="METHYLTHIORIBOSE KINASE"/>
    <property type="match status" value="1"/>
</dbReference>
<sequence length="403" mass="46621">MAEYKPMDCESIIKYIKELNLEIFDENADLTAKEIGDGNLNLVFRVKDSNTGKSVIIKQALPYLRVAGEGWKLTVERNRIEAEAMIEQDKACPNSVPKVYYHDKDYSLYVAEDLGNMDILRNGLMNMKKYPKFPNQIGKFLSRNLFYTSDLGIGAVVKKSLVSKFINPELCDITEKLVLTDPYMDAESNDINPEIMDEVKNMWGRKDFRLEATKLKNIFMTKAEGLLHGDLHTGSIFITEDDMRVFDTEFAFYGPYGYDIGLLFANFILNYISWEGRDDKSKEEIREFRKYLLDAIEEIWHEFEKDLKEIWEKDSKEISSTVEGYKEYYMNNLLQETVGFSACEVMRRIVGMAHVPDLDILKDLKQKAKAQSLGLKIGQEMVMRRNKIINIEDLSALILELTK</sequence>
<dbReference type="PANTHER" id="PTHR34273:SF2">
    <property type="entry name" value="METHYLTHIORIBOSE KINASE"/>
    <property type="match status" value="1"/>
</dbReference>
<dbReference type="Proteomes" id="UP000054164">
    <property type="component" value="Unassembled WGS sequence"/>
</dbReference>
<keyword evidence="7" id="KW-0067">ATP-binding</keyword>
<keyword evidence="5" id="KW-0547">Nucleotide-binding</keyword>
<dbReference type="EC" id="2.7.1.100" evidence="3"/>
<organism evidence="9">
    <name type="scientific">Clostridium botulinum B str. Osaka05</name>
    <dbReference type="NCBI Taxonomy" id="1407017"/>
    <lineage>
        <taxon>Bacteria</taxon>
        <taxon>Bacillati</taxon>
        <taxon>Bacillota</taxon>
        <taxon>Clostridia</taxon>
        <taxon>Eubacteriales</taxon>
        <taxon>Clostridiaceae</taxon>
        <taxon>Clostridium</taxon>
    </lineage>
</organism>
<reference evidence="9" key="1">
    <citation type="submission" date="2013-10" db="EMBL/GenBank/DDBJ databases">
        <title>Draft genome sequence of Clostridium botulinum type B strain Osaka05.</title>
        <authorList>
            <person name="Sakaguchi Y."/>
            <person name="Hosomi K."/>
            <person name="Uchiyama J."/>
            <person name="Ogura Y."/>
            <person name="Sakaguchi M."/>
            <person name="Kohda T."/>
            <person name="Mukamoto M."/>
            <person name="Misawa N."/>
            <person name="Matsuzaki S."/>
            <person name="Hayashi T."/>
            <person name="Kozaki S."/>
        </authorList>
    </citation>
    <scope>NUCLEOTIDE SEQUENCE</scope>
    <source>
        <strain evidence="9">Osaka05</strain>
    </source>
</reference>
<gene>
    <name evidence="9" type="ORF">CBO05C_1471</name>
</gene>
<evidence type="ECO:0000259" key="8">
    <source>
        <dbReference type="Pfam" id="PF01636"/>
    </source>
</evidence>
<protein>
    <recommendedName>
        <fullName evidence="3">S-methyl-5-thioribose kinase</fullName>
        <ecNumber evidence="3">2.7.1.100</ecNumber>
    </recommendedName>
</protein>
<comment type="similarity">
    <text evidence="1">Belongs to the methylthioribose kinase family.</text>
</comment>
<dbReference type="InterPro" id="IPR002575">
    <property type="entry name" value="Aminoglycoside_PTrfase"/>
</dbReference>
<name>A0A0S6U4G8_CLOBO</name>
<dbReference type="HOGENOM" id="CLU_033681_0_0_9"/>
<dbReference type="PIRSF" id="PIRSF031134">
    <property type="entry name" value="MTRK"/>
    <property type="match status" value="1"/>
</dbReference>
<dbReference type="InterPro" id="IPR009212">
    <property type="entry name" value="Methylthioribose_kinase"/>
</dbReference>
<keyword evidence="6 9" id="KW-0418">Kinase</keyword>
<comment type="subunit">
    <text evidence="2">Homodimer.</text>
</comment>
<dbReference type="SUPFAM" id="SSF56112">
    <property type="entry name" value="Protein kinase-like (PK-like)"/>
    <property type="match status" value="1"/>
</dbReference>
<proteinExistence type="inferred from homology"/>
<evidence type="ECO:0000256" key="1">
    <source>
        <dbReference type="ARBA" id="ARBA00010165"/>
    </source>
</evidence>
<evidence type="ECO:0000256" key="6">
    <source>
        <dbReference type="ARBA" id="ARBA00022777"/>
    </source>
</evidence>
<dbReference type="EMBL" id="DF384213">
    <property type="protein sequence ID" value="GAE01781.1"/>
    <property type="molecule type" value="Genomic_DNA"/>
</dbReference>
<dbReference type="RefSeq" id="WP_030034435.1">
    <property type="nucleotide sequence ID" value="NZ_DF384213.1"/>
</dbReference>
<evidence type="ECO:0000256" key="7">
    <source>
        <dbReference type="ARBA" id="ARBA00022840"/>
    </source>
</evidence>
<dbReference type="AlphaFoldDB" id="A0A0S6U4G8"/>
<keyword evidence="4" id="KW-0808">Transferase</keyword>
<evidence type="ECO:0000256" key="4">
    <source>
        <dbReference type="ARBA" id="ARBA00022679"/>
    </source>
</evidence>
<dbReference type="Gene3D" id="3.90.1200.10">
    <property type="match status" value="1"/>
</dbReference>
<accession>A0A0S6U4G8</accession>
<feature type="domain" description="Aminoglycoside phosphotransferase" evidence="8">
    <location>
        <begin position="32"/>
        <end position="266"/>
    </location>
</feature>
<dbReference type="GO" id="GO:0046522">
    <property type="term" value="F:S-methyl-5-thioribose kinase activity"/>
    <property type="evidence" value="ECO:0007669"/>
    <property type="project" value="UniProtKB-EC"/>
</dbReference>
<evidence type="ECO:0000256" key="2">
    <source>
        <dbReference type="ARBA" id="ARBA00011738"/>
    </source>
</evidence>
<dbReference type="InterPro" id="IPR011009">
    <property type="entry name" value="Kinase-like_dom_sf"/>
</dbReference>
<evidence type="ECO:0000313" key="9">
    <source>
        <dbReference type="EMBL" id="GAE01781.1"/>
    </source>
</evidence>
<dbReference type="Gene3D" id="3.30.200.20">
    <property type="entry name" value="Phosphorylase Kinase, domain 1"/>
    <property type="match status" value="1"/>
</dbReference>
<dbReference type="GO" id="GO:0009086">
    <property type="term" value="P:methionine biosynthetic process"/>
    <property type="evidence" value="ECO:0007669"/>
    <property type="project" value="InterPro"/>
</dbReference>
<dbReference type="GO" id="GO:0005524">
    <property type="term" value="F:ATP binding"/>
    <property type="evidence" value="ECO:0007669"/>
    <property type="project" value="UniProtKB-KW"/>
</dbReference>
<dbReference type="NCBIfam" id="TIGR01767">
    <property type="entry name" value="MTRK"/>
    <property type="match status" value="1"/>
</dbReference>
<evidence type="ECO:0000256" key="5">
    <source>
        <dbReference type="ARBA" id="ARBA00022741"/>
    </source>
</evidence>
<evidence type="ECO:0000256" key="3">
    <source>
        <dbReference type="ARBA" id="ARBA00012128"/>
    </source>
</evidence>